<evidence type="ECO:0000313" key="2">
    <source>
        <dbReference type="Proteomes" id="UP000510886"/>
    </source>
</evidence>
<dbReference type="KEGG" id="lsw:GTO87_02820"/>
<dbReference type="AlphaFoldDB" id="A0A7H9EIT4"/>
<sequence length="64" mass="7424">MDIEQTKKVMQEVSAKVFEYDVQISNMRTPEGKAYYEAWVFALEAGNKALAKEIERRTKGEYGF</sequence>
<reference evidence="1 2" key="1">
    <citation type="submission" date="2020-01" db="EMBL/GenBank/DDBJ databases">
        <title>Complete and circular genome sequences of six lactobacillus isolates from horses.</title>
        <authorList>
            <person name="Hassan H.M."/>
        </authorList>
    </citation>
    <scope>NUCLEOTIDE SEQUENCE [LARGE SCALE GENOMIC DNA]</scope>
    <source>
        <strain evidence="1 2">1A</strain>
    </source>
</reference>
<protein>
    <submittedName>
        <fullName evidence="1">Uncharacterized protein</fullName>
    </submittedName>
</protein>
<accession>A0A7H9EIT4</accession>
<dbReference type="EMBL" id="CP047418">
    <property type="protein sequence ID" value="QLL77623.1"/>
    <property type="molecule type" value="Genomic_DNA"/>
</dbReference>
<gene>
    <name evidence="1" type="ORF">GTO87_02820</name>
</gene>
<dbReference type="Proteomes" id="UP000510886">
    <property type="component" value="Chromosome"/>
</dbReference>
<organism evidence="1 2">
    <name type="scientific">Ligilactobacillus saerimneri</name>
    <dbReference type="NCBI Taxonomy" id="228229"/>
    <lineage>
        <taxon>Bacteria</taxon>
        <taxon>Bacillati</taxon>
        <taxon>Bacillota</taxon>
        <taxon>Bacilli</taxon>
        <taxon>Lactobacillales</taxon>
        <taxon>Lactobacillaceae</taxon>
        <taxon>Ligilactobacillus</taxon>
    </lineage>
</organism>
<dbReference type="RefSeq" id="WP_180849441.1">
    <property type="nucleotide sequence ID" value="NZ_CP047418.1"/>
</dbReference>
<name>A0A7H9EIT4_9LACO</name>
<proteinExistence type="predicted"/>
<evidence type="ECO:0000313" key="1">
    <source>
        <dbReference type="EMBL" id="QLL77623.1"/>
    </source>
</evidence>